<keyword evidence="5" id="KW-1185">Reference proteome</keyword>
<evidence type="ECO:0000256" key="1">
    <source>
        <dbReference type="ARBA" id="ARBA00007569"/>
    </source>
</evidence>
<evidence type="ECO:0000313" key="4">
    <source>
        <dbReference type="EMBL" id="MDX5894262.1"/>
    </source>
</evidence>
<name>A0A023X3T0_RUBRA</name>
<dbReference type="Gene3D" id="3.30.460.80">
    <property type="entry name" value="NADH:ubiquinone oxidoreductase, 30kDa subunit"/>
    <property type="match status" value="1"/>
</dbReference>
<comment type="similarity">
    <text evidence="1">Belongs to the complex I 30 kDa subunit family.</text>
</comment>
<evidence type="ECO:0000259" key="2">
    <source>
        <dbReference type="Pfam" id="PF00329"/>
    </source>
</evidence>
<keyword evidence="3" id="KW-0830">Ubiquinone</keyword>
<dbReference type="EMBL" id="JAWXXX010000001">
    <property type="protein sequence ID" value="MDX5894262.1"/>
    <property type="molecule type" value="Genomic_DNA"/>
</dbReference>
<evidence type="ECO:0000313" key="5">
    <source>
        <dbReference type="Proteomes" id="UP000025229"/>
    </source>
</evidence>
<dbReference type="Proteomes" id="UP001281130">
    <property type="component" value="Unassembled WGS sequence"/>
</dbReference>
<dbReference type="EMBL" id="CP007514">
    <property type="protein sequence ID" value="AHY46856.1"/>
    <property type="molecule type" value="Genomic_DNA"/>
</dbReference>
<accession>A0A023X3T0</accession>
<dbReference type="PANTHER" id="PTHR10884:SF14">
    <property type="entry name" value="NADH DEHYDROGENASE [UBIQUINONE] IRON-SULFUR PROTEIN 3, MITOCHONDRIAL"/>
    <property type="match status" value="1"/>
</dbReference>
<evidence type="ECO:0000313" key="3">
    <source>
        <dbReference type="EMBL" id="AHY46856.1"/>
    </source>
</evidence>
<dbReference type="Pfam" id="PF00329">
    <property type="entry name" value="Complex1_30kDa"/>
    <property type="match status" value="1"/>
</dbReference>
<feature type="domain" description="NADH:ubiquinone oxidoreductase 30kDa subunit" evidence="2">
    <location>
        <begin position="39"/>
        <end position="155"/>
    </location>
</feature>
<organism evidence="3 5">
    <name type="scientific">Rubrobacter radiotolerans</name>
    <name type="common">Arthrobacter radiotolerans</name>
    <dbReference type="NCBI Taxonomy" id="42256"/>
    <lineage>
        <taxon>Bacteria</taxon>
        <taxon>Bacillati</taxon>
        <taxon>Actinomycetota</taxon>
        <taxon>Rubrobacteria</taxon>
        <taxon>Rubrobacterales</taxon>
        <taxon>Rubrobacteraceae</taxon>
        <taxon>Rubrobacter</taxon>
    </lineage>
</organism>
<dbReference type="PANTHER" id="PTHR10884">
    <property type="entry name" value="NADH DEHYDROGENASE UBIQUINONE IRON-SULFUR PROTEIN 3"/>
    <property type="match status" value="1"/>
</dbReference>
<dbReference type="OrthoDB" id="3746692at2"/>
<dbReference type="RefSeq" id="WP_051589571.1">
    <property type="nucleotide sequence ID" value="NZ_CP007514.1"/>
</dbReference>
<reference evidence="3 5" key="1">
    <citation type="submission" date="2014-03" db="EMBL/GenBank/DDBJ databases">
        <title>Complete genome sequence of the Radio-Resistant Rubrobacter radiotolerans RSPS-4.</title>
        <authorList>
            <person name="Egas C.C."/>
            <person name="Barroso C.C."/>
            <person name="Froufe H.J.C."/>
            <person name="Pacheco J.J."/>
            <person name="Albuquerque L.L."/>
            <person name="da Costa M.M.S."/>
        </authorList>
    </citation>
    <scope>NUCLEOTIDE SEQUENCE [LARGE SCALE GENOMIC DNA]</scope>
    <source>
        <strain evidence="3 5">RSPS-4</strain>
    </source>
</reference>
<dbReference type="KEGG" id="rrd:RradSPS_1573"/>
<gene>
    <name evidence="3" type="ORF">RradSPS_1573</name>
    <name evidence="4" type="ORF">SIL72_09520</name>
</gene>
<dbReference type="AlphaFoldDB" id="A0A023X3T0"/>
<sequence>MAVRLPEGDLGKRLDGYLEGFGNRHGLESGEVVGNAVKITIRPGDIRSVLATAREELGILHLSFITVVDEKGSFRLVYELLDLRGGVVKVETRIEGEEPVIDSVVRVYPTANWHEREAYDMFGVAFRGHPDLRRTYMWQDHFDHHPLLKEFEINTKRTFEGLR</sequence>
<protein>
    <submittedName>
        <fullName evidence="4">NADH-quinone oxidoreductase subunit C</fullName>
    </submittedName>
    <submittedName>
        <fullName evidence="3">NADH:ubiquinone oxidoreductase 27 kD subunit</fullName>
    </submittedName>
</protein>
<proteinExistence type="inferred from homology"/>
<dbReference type="STRING" id="42256.RradSPS_1573"/>
<dbReference type="eggNOG" id="COG0852">
    <property type="taxonomic scope" value="Bacteria"/>
</dbReference>
<dbReference type="Proteomes" id="UP000025229">
    <property type="component" value="Chromosome"/>
</dbReference>
<dbReference type="HOGENOM" id="CLU_042628_6_2_11"/>
<dbReference type="PATRIC" id="fig|42256.3.peg.1591"/>
<reference evidence="4" key="2">
    <citation type="submission" date="2023-11" db="EMBL/GenBank/DDBJ databases">
        <title>MicrobeMod: A computational toolkit for identifying prokaryotic methylation and restriction-modification with nanopore sequencing.</title>
        <authorList>
            <person name="Crits-Christoph A."/>
            <person name="Kang S.C."/>
            <person name="Lee H."/>
            <person name="Ostrov N."/>
        </authorList>
    </citation>
    <scope>NUCLEOTIDE SEQUENCE</scope>
    <source>
        <strain evidence="4">ATCC 51242</strain>
    </source>
</reference>
<dbReference type="InterPro" id="IPR037232">
    <property type="entry name" value="NADH_quin_OxRdtase_su_C/D-like"/>
</dbReference>
<dbReference type="SUPFAM" id="SSF143243">
    <property type="entry name" value="Nqo5-like"/>
    <property type="match status" value="1"/>
</dbReference>
<dbReference type="InterPro" id="IPR001268">
    <property type="entry name" value="NADH_UbQ_OxRdtase_30kDa_su"/>
</dbReference>
<dbReference type="GO" id="GO:0008137">
    <property type="term" value="F:NADH dehydrogenase (ubiquinone) activity"/>
    <property type="evidence" value="ECO:0007669"/>
    <property type="project" value="InterPro"/>
</dbReference>